<accession>A0A7J7L392</accession>
<reference evidence="3 4" key="1">
    <citation type="journal article" date="2020" name="IScience">
        <title>Genome Sequencing of the Endangered Kingdonia uniflora (Circaeasteraceae, Ranunculales) Reveals Potential Mechanisms of Evolutionary Specialization.</title>
        <authorList>
            <person name="Sun Y."/>
            <person name="Deng T."/>
            <person name="Zhang A."/>
            <person name="Moore M.J."/>
            <person name="Landis J.B."/>
            <person name="Lin N."/>
            <person name="Zhang H."/>
            <person name="Zhang X."/>
            <person name="Huang J."/>
            <person name="Zhang X."/>
            <person name="Sun H."/>
            <person name="Wang H."/>
        </authorList>
    </citation>
    <scope>NUCLEOTIDE SEQUENCE [LARGE SCALE GENOMIC DNA]</scope>
    <source>
        <strain evidence="3">TB1705</strain>
        <tissue evidence="3">Leaf</tissue>
    </source>
</reference>
<feature type="transmembrane region" description="Helical" evidence="1">
    <location>
        <begin position="164"/>
        <end position="181"/>
    </location>
</feature>
<evidence type="ECO:0000313" key="4">
    <source>
        <dbReference type="Proteomes" id="UP000541444"/>
    </source>
</evidence>
<comment type="caution">
    <text evidence="3">The sequence shown here is derived from an EMBL/GenBank/DDBJ whole genome shotgun (WGS) entry which is preliminary data.</text>
</comment>
<dbReference type="InterPro" id="IPR037056">
    <property type="entry name" value="RNase_H1_N_sf"/>
</dbReference>
<proteinExistence type="predicted"/>
<evidence type="ECO:0000259" key="2">
    <source>
        <dbReference type="Pfam" id="PF01693"/>
    </source>
</evidence>
<dbReference type="InterPro" id="IPR011320">
    <property type="entry name" value="RNase_H1_N"/>
</dbReference>
<dbReference type="AlphaFoldDB" id="A0A7J7L392"/>
<evidence type="ECO:0000313" key="3">
    <source>
        <dbReference type="EMBL" id="KAF6137063.1"/>
    </source>
</evidence>
<name>A0A7J7L392_9MAGN</name>
<dbReference type="Gene3D" id="3.40.970.10">
    <property type="entry name" value="Ribonuclease H1, N-terminal domain"/>
    <property type="match status" value="1"/>
</dbReference>
<keyword evidence="4" id="KW-1185">Reference proteome</keyword>
<dbReference type="Pfam" id="PF01693">
    <property type="entry name" value="Cauli_VI"/>
    <property type="match status" value="1"/>
</dbReference>
<keyword evidence="1" id="KW-1133">Transmembrane helix</keyword>
<dbReference type="InterPro" id="IPR009027">
    <property type="entry name" value="Ribosomal_bL9/RNase_H1_N"/>
</dbReference>
<evidence type="ECO:0000256" key="1">
    <source>
        <dbReference type="SAM" id="Phobius"/>
    </source>
</evidence>
<organism evidence="3 4">
    <name type="scientific">Kingdonia uniflora</name>
    <dbReference type="NCBI Taxonomy" id="39325"/>
    <lineage>
        <taxon>Eukaryota</taxon>
        <taxon>Viridiplantae</taxon>
        <taxon>Streptophyta</taxon>
        <taxon>Embryophyta</taxon>
        <taxon>Tracheophyta</taxon>
        <taxon>Spermatophyta</taxon>
        <taxon>Magnoliopsida</taxon>
        <taxon>Ranunculales</taxon>
        <taxon>Circaeasteraceae</taxon>
        <taxon>Kingdonia</taxon>
    </lineage>
</organism>
<feature type="domain" description="Ribonuclease H1 N-terminal" evidence="2">
    <location>
        <begin position="80"/>
        <end position="121"/>
    </location>
</feature>
<gene>
    <name evidence="3" type="ORF">GIB67_030827</name>
</gene>
<sequence length="182" mass="20473">MSCCTDNKSAKPRCEITSMVSESKDVHSSKTVTAIDRHSQQTMTITTKVEHSSHGPSKHISPKGVTHRPSSWYLPNMGRVYVVFVGRHPGIYQTWAEYGPEVLRYPCALYQCMDIIEEAEHALAEFLALKLRTKPKLEVVPTALVVREEAEDATPKNELRSTHFYLLAILAVVVVFVAFMLL</sequence>
<keyword evidence="1" id="KW-0812">Transmembrane</keyword>
<protein>
    <recommendedName>
        <fullName evidence="2">Ribonuclease H1 N-terminal domain-containing protein</fullName>
    </recommendedName>
</protein>
<keyword evidence="1" id="KW-0472">Membrane</keyword>
<dbReference type="SUPFAM" id="SSF55658">
    <property type="entry name" value="L9 N-domain-like"/>
    <property type="match status" value="1"/>
</dbReference>
<dbReference type="OrthoDB" id="1922118at2759"/>
<dbReference type="EMBL" id="JACGCM010002660">
    <property type="protein sequence ID" value="KAF6137063.1"/>
    <property type="molecule type" value="Genomic_DNA"/>
</dbReference>
<dbReference type="Proteomes" id="UP000541444">
    <property type="component" value="Unassembled WGS sequence"/>
</dbReference>